<evidence type="ECO:0000256" key="4">
    <source>
        <dbReference type="ARBA" id="ARBA00022692"/>
    </source>
</evidence>
<evidence type="ECO:0000256" key="1">
    <source>
        <dbReference type="ARBA" id="ARBA00004434"/>
    </source>
</evidence>
<accession>A0A8C7FZY8</accession>
<feature type="transmembrane region" description="Helical" evidence="10">
    <location>
        <begin position="43"/>
        <end position="62"/>
    </location>
</feature>
<name>A0A8C7FZY8_ONCKI</name>
<evidence type="ECO:0000313" key="11">
    <source>
        <dbReference type="Ensembl" id="ENSOKIP00005035688.1"/>
    </source>
</evidence>
<evidence type="ECO:0000256" key="7">
    <source>
        <dbReference type="ARBA" id="ARBA00022989"/>
    </source>
</evidence>
<sequence>MSGLLRGMLKVRSTVASRTRAINQRAKLSSKPPKDKIGAAETAFVMTIFAVAILGPSGWILANVQNYQKR</sequence>
<dbReference type="Proteomes" id="UP000694557">
    <property type="component" value="Unassembled WGS sequence"/>
</dbReference>
<dbReference type="Gene3D" id="4.10.81.10">
    <property type="entry name" value="Cytochrome c oxidase, subunit 8"/>
    <property type="match status" value="1"/>
</dbReference>
<evidence type="ECO:0000256" key="3">
    <source>
        <dbReference type="ARBA" id="ARBA00010117"/>
    </source>
</evidence>
<dbReference type="GO" id="GO:0006123">
    <property type="term" value="P:mitochondrial electron transport, cytochrome c to oxygen"/>
    <property type="evidence" value="ECO:0007669"/>
    <property type="project" value="InterPro"/>
</dbReference>
<keyword evidence="4 10" id="KW-0812">Transmembrane</keyword>
<evidence type="ECO:0000256" key="8">
    <source>
        <dbReference type="ARBA" id="ARBA00023128"/>
    </source>
</evidence>
<dbReference type="PANTHER" id="PTHR16717">
    <property type="entry name" value="CYTOCHROME C OXIDASE POLYPEPTIDE VIII"/>
    <property type="match status" value="1"/>
</dbReference>
<dbReference type="AlphaFoldDB" id="A0A8C7FZY8"/>
<keyword evidence="9 10" id="KW-0472">Membrane</keyword>
<reference evidence="11" key="1">
    <citation type="submission" date="2025-08" db="UniProtKB">
        <authorList>
            <consortium name="Ensembl"/>
        </authorList>
    </citation>
    <scope>IDENTIFICATION</scope>
</reference>
<dbReference type="Ensembl" id="ENSOKIT00005037702.1">
    <property type="protein sequence ID" value="ENSOKIP00005035688.1"/>
    <property type="gene ID" value="ENSOKIG00005015291.1"/>
</dbReference>
<dbReference type="SUPFAM" id="SSF81431">
    <property type="entry name" value="Mitochondrial cytochrome c oxidase subunit VIIIb (aka IX)"/>
    <property type="match status" value="1"/>
</dbReference>
<protein>
    <submittedName>
        <fullName evidence="11">Uncharacterized protein</fullName>
    </submittedName>
</protein>
<comment type="subcellular location">
    <subcellularLocation>
        <location evidence="1">Mitochondrion inner membrane</location>
        <topology evidence="1">Single-pass membrane protein</topology>
    </subcellularLocation>
</comment>
<comment type="similarity">
    <text evidence="3">Belongs to the cytochrome c oxidase VIII family.</text>
</comment>
<dbReference type="InterPro" id="IPR036548">
    <property type="entry name" value="Cyt_c_oxidase_su8_sf"/>
</dbReference>
<keyword evidence="12" id="KW-1185">Reference proteome</keyword>
<keyword evidence="7 10" id="KW-1133">Transmembrane helix</keyword>
<evidence type="ECO:0000256" key="9">
    <source>
        <dbReference type="ARBA" id="ARBA00023136"/>
    </source>
</evidence>
<keyword evidence="6" id="KW-0809">Transit peptide</keyword>
<evidence type="ECO:0000313" key="12">
    <source>
        <dbReference type="Proteomes" id="UP000694557"/>
    </source>
</evidence>
<dbReference type="UniPathway" id="UPA00705"/>
<dbReference type="InterPro" id="IPR003205">
    <property type="entry name" value="Cyt_c_oxidase_su8"/>
</dbReference>
<dbReference type="Pfam" id="PF02285">
    <property type="entry name" value="COX8"/>
    <property type="match status" value="1"/>
</dbReference>
<dbReference type="GO" id="GO:0005743">
    <property type="term" value="C:mitochondrial inner membrane"/>
    <property type="evidence" value="ECO:0007669"/>
    <property type="project" value="UniProtKB-SubCell"/>
</dbReference>
<keyword evidence="5" id="KW-0999">Mitochondrion inner membrane</keyword>
<dbReference type="GO" id="GO:0045277">
    <property type="term" value="C:respiratory chain complex IV"/>
    <property type="evidence" value="ECO:0007669"/>
    <property type="project" value="InterPro"/>
</dbReference>
<keyword evidence="8" id="KW-0496">Mitochondrion</keyword>
<comment type="pathway">
    <text evidence="2">Energy metabolism; oxidative phosphorylation.</text>
</comment>
<evidence type="ECO:0000256" key="5">
    <source>
        <dbReference type="ARBA" id="ARBA00022792"/>
    </source>
</evidence>
<dbReference type="PANTHER" id="PTHR16717:SF5">
    <property type="entry name" value="CYTOCHROME C OXIDASE SUBUNIT 8, ISOFORM A"/>
    <property type="match status" value="1"/>
</dbReference>
<organism evidence="11 12">
    <name type="scientific">Oncorhynchus kisutch</name>
    <name type="common">Coho salmon</name>
    <name type="synonym">Salmo kisutch</name>
    <dbReference type="NCBI Taxonomy" id="8019"/>
    <lineage>
        <taxon>Eukaryota</taxon>
        <taxon>Metazoa</taxon>
        <taxon>Chordata</taxon>
        <taxon>Craniata</taxon>
        <taxon>Vertebrata</taxon>
        <taxon>Euteleostomi</taxon>
        <taxon>Actinopterygii</taxon>
        <taxon>Neopterygii</taxon>
        <taxon>Teleostei</taxon>
        <taxon>Protacanthopterygii</taxon>
        <taxon>Salmoniformes</taxon>
        <taxon>Salmonidae</taxon>
        <taxon>Salmoninae</taxon>
        <taxon>Oncorhynchus</taxon>
    </lineage>
</organism>
<evidence type="ECO:0000256" key="6">
    <source>
        <dbReference type="ARBA" id="ARBA00022946"/>
    </source>
</evidence>
<evidence type="ECO:0000256" key="10">
    <source>
        <dbReference type="SAM" id="Phobius"/>
    </source>
</evidence>
<proteinExistence type="inferred from homology"/>
<evidence type="ECO:0000256" key="2">
    <source>
        <dbReference type="ARBA" id="ARBA00004673"/>
    </source>
</evidence>
<reference evidence="11" key="2">
    <citation type="submission" date="2025-09" db="UniProtKB">
        <authorList>
            <consortium name="Ensembl"/>
        </authorList>
    </citation>
    <scope>IDENTIFICATION</scope>
</reference>
<dbReference type="GeneTree" id="ENSGT01120000272100"/>